<evidence type="ECO:0000259" key="15">
    <source>
        <dbReference type="PROSITE" id="PS50109"/>
    </source>
</evidence>
<evidence type="ECO:0000256" key="11">
    <source>
        <dbReference type="PROSITE-ProRule" id="PRU00108"/>
    </source>
</evidence>
<dbReference type="SMART" id="SM00388">
    <property type="entry name" value="HisKA"/>
    <property type="match status" value="1"/>
</dbReference>
<dbReference type="GO" id="GO:0000155">
    <property type="term" value="F:phosphorelay sensor kinase activity"/>
    <property type="evidence" value="ECO:0007669"/>
    <property type="project" value="InterPro"/>
</dbReference>
<dbReference type="Gene3D" id="1.10.10.60">
    <property type="entry name" value="Homeodomain-like"/>
    <property type="match status" value="1"/>
</dbReference>
<dbReference type="Gene3D" id="1.10.287.130">
    <property type="match status" value="1"/>
</dbReference>
<feature type="transmembrane region" description="Helical" evidence="13">
    <location>
        <begin position="534"/>
        <end position="550"/>
    </location>
</feature>
<feature type="region of interest" description="Disordered" evidence="12">
    <location>
        <begin position="1019"/>
        <end position="1044"/>
    </location>
</feature>
<comment type="similarity">
    <text evidence="3">Belongs to the TALE/PBX homeobox family.</text>
</comment>
<evidence type="ECO:0000259" key="14">
    <source>
        <dbReference type="PROSITE" id="PS50071"/>
    </source>
</evidence>
<comment type="subcellular location">
    <subcellularLocation>
        <location evidence="2 11">Nucleus</location>
    </subcellularLocation>
</comment>
<dbReference type="SMART" id="SM00389">
    <property type="entry name" value="HOX"/>
    <property type="match status" value="1"/>
</dbReference>
<feature type="domain" description="Histidine kinase" evidence="15">
    <location>
        <begin position="799"/>
        <end position="1020"/>
    </location>
</feature>
<feature type="transmembrane region" description="Helical" evidence="13">
    <location>
        <begin position="384"/>
        <end position="404"/>
    </location>
</feature>
<dbReference type="InterPro" id="IPR008422">
    <property type="entry name" value="KN_HD"/>
</dbReference>
<dbReference type="Gene3D" id="3.30.565.10">
    <property type="entry name" value="Histidine kinase-like ATPase, C-terminal domain"/>
    <property type="match status" value="1"/>
</dbReference>
<keyword evidence="13" id="KW-0812">Transmembrane</keyword>
<organism evidence="16 17">
    <name type="scientific">Planoprotostelium fungivorum</name>
    <dbReference type="NCBI Taxonomy" id="1890364"/>
    <lineage>
        <taxon>Eukaryota</taxon>
        <taxon>Amoebozoa</taxon>
        <taxon>Evosea</taxon>
        <taxon>Variosea</taxon>
        <taxon>Cavosteliida</taxon>
        <taxon>Cavosteliaceae</taxon>
        <taxon>Planoprotostelium</taxon>
    </lineage>
</organism>
<evidence type="ECO:0000256" key="5">
    <source>
        <dbReference type="ARBA" id="ARBA00022553"/>
    </source>
</evidence>
<sequence>MNNSNDTDSTDSMPFSPLTLDNLSDADLFPEEYFTSEFDIIQREVVVMGDERSHQAEEIENKQIHMIVFTLLNAGRARLDEAGQRDLVWHNVRRGDPTLWSVESFLQAQGIPNTVQPGKGNKGYKFVEAVRELDELFSARLAELESVEEFFLKETMLILESQSRVRPVGIEEASARLQKIADQFENVKYALKFSACSAVMEHYKYCLPSGPNRSPVSLPPKGKLMLEQWFLQHSDNPYPSEEQKVQLASRNNMTMKQLNYWFGNKRVRSKKRGIKEEEWHRIFLAFEPASPQRGAYHRTIIKSESEGSKCSRVQSLSTSQPPVTWTTGLFDPVKKNSRPFIRRMLRLYVPVLRGRPFVLSAVLALVLPCLFLLSLLGGAPLFRFVITIMCAVICINIFCIFWLSQTVSHSDGFFMIVGLGYGFVAEFSVLNSRTGILTILGRASIVKQLPTYLDVDGANSGYQLDNFARYNEIGSIILGIALARFRFRGWKHSFVALLFILLVNTILLSSIWWWRVYPSCFSSGAATPFYINHQYAFIALFGLCILLILVQRPVFADNVFVFVTVALILRLISTIFASTITLSPVPLILSNLFRFSSFLFLCISIGLSLLSNPLNTLCRNLDSKGDALEDEKVPAIGLSIKTDGIIQHINQYGRKSLGLSNDISAGSNFFETFLFDEADKDEIASKLLGQLSSSHMNEQMIMTSQRTRFSDGVEKQHVIEWSFKNMRTSSTLGDMENRIFRSIDILKGDIDIELHSEFRGTILCLGRDLTDQVERERLLRDAKIEADKLAIMKDSFVANVSHELRTPLNCIVGVTDILSQTPHSVSPQISDMYTMIRNAGQSLLTLINDLLDFAKLRQGEMKLHRGKIALVPFVETCLMSMSLLYTNQLDIGYRIHSSCPKFIYQDENRLRQILFNLFSNSIKFTLKGQVVLIVNTCTMPNGKEGMEWSVIDSGIGMEEWAVERLFGRFFQASQGHNDKKGTGIGLAITRDIVELMGGNIYCTSEKGVGSKMTFTIPTGNRSIANSGSATGENTPNGTSRTRGG</sequence>
<comment type="caution">
    <text evidence="16">The sequence shown here is derived from an EMBL/GenBank/DDBJ whole genome shotgun (WGS) entry which is preliminary data.</text>
</comment>
<dbReference type="PROSITE" id="PS50109">
    <property type="entry name" value="HIS_KIN"/>
    <property type="match status" value="1"/>
</dbReference>
<dbReference type="SUPFAM" id="SSF46689">
    <property type="entry name" value="Homeodomain-like"/>
    <property type="match status" value="1"/>
</dbReference>
<dbReference type="InterPro" id="IPR009057">
    <property type="entry name" value="Homeodomain-like_sf"/>
</dbReference>
<keyword evidence="13" id="KW-0472">Membrane</keyword>
<evidence type="ECO:0000256" key="4">
    <source>
        <dbReference type="ARBA" id="ARBA00012438"/>
    </source>
</evidence>
<dbReference type="Pfam" id="PF17159">
    <property type="entry name" value="MASE3"/>
    <property type="match status" value="1"/>
</dbReference>
<feature type="transmembrane region" description="Helical" evidence="13">
    <location>
        <begin position="357"/>
        <end position="377"/>
    </location>
</feature>
<dbReference type="EMBL" id="MDYQ01000223">
    <property type="protein sequence ID" value="PRP78445.1"/>
    <property type="molecule type" value="Genomic_DNA"/>
</dbReference>
<dbReference type="PROSITE" id="PS50071">
    <property type="entry name" value="HOMEOBOX_2"/>
    <property type="match status" value="1"/>
</dbReference>
<dbReference type="GO" id="GO:0003677">
    <property type="term" value="F:DNA binding"/>
    <property type="evidence" value="ECO:0007669"/>
    <property type="project" value="UniProtKB-UniRule"/>
</dbReference>
<keyword evidence="6" id="KW-0808">Transferase</keyword>
<dbReference type="Pfam" id="PF05920">
    <property type="entry name" value="Homeobox_KN"/>
    <property type="match status" value="1"/>
</dbReference>
<dbReference type="InterPro" id="IPR005467">
    <property type="entry name" value="His_kinase_dom"/>
</dbReference>
<dbReference type="InterPro" id="IPR005542">
    <property type="entry name" value="PBX_PBC_dom"/>
</dbReference>
<keyword evidence="13" id="KW-1133">Transmembrane helix</keyword>
<evidence type="ECO:0000256" key="12">
    <source>
        <dbReference type="SAM" id="MobiDB-lite"/>
    </source>
</evidence>
<feature type="transmembrane region" description="Helical" evidence="13">
    <location>
        <begin position="410"/>
        <end position="430"/>
    </location>
</feature>
<dbReference type="OrthoDB" id="20520at2759"/>
<proteinExistence type="inferred from homology"/>
<dbReference type="Pfam" id="PF02518">
    <property type="entry name" value="HATPase_c"/>
    <property type="match status" value="1"/>
</dbReference>
<evidence type="ECO:0000256" key="7">
    <source>
        <dbReference type="ARBA" id="ARBA00022777"/>
    </source>
</evidence>
<dbReference type="AlphaFoldDB" id="A0A2P6N3C6"/>
<dbReference type="SUPFAM" id="SSF55874">
    <property type="entry name" value="ATPase domain of HSP90 chaperone/DNA topoisomerase II/histidine kinase"/>
    <property type="match status" value="1"/>
</dbReference>
<dbReference type="InParanoid" id="A0A2P6N3C6"/>
<dbReference type="CDD" id="cd00082">
    <property type="entry name" value="HisKA"/>
    <property type="match status" value="1"/>
</dbReference>
<keyword evidence="9 11" id="KW-0371">Homeobox</keyword>
<dbReference type="PRINTS" id="PR00344">
    <property type="entry name" value="BCTRLSENSOR"/>
</dbReference>
<evidence type="ECO:0000256" key="1">
    <source>
        <dbReference type="ARBA" id="ARBA00000085"/>
    </source>
</evidence>
<evidence type="ECO:0000256" key="10">
    <source>
        <dbReference type="ARBA" id="ARBA00023242"/>
    </source>
</evidence>
<dbReference type="SMART" id="SM00387">
    <property type="entry name" value="HATPase_c"/>
    <property type="match status" value="1"/>
</dbReference>
<keyword evidence="8 11" id="KW-0238">DNA-binding</keyword>
<keyword evidence="10 11" id="KW-0539">Nucleus</keyword>
<feature type="non-terminal residue" evidence="16">
    <location>
        <position position="1044"/>
    </location>
</feature>
<dbReference type="STRING" id="1890364.A0A2P6N3C6"/>
<reference evidence="16 17" key="1">
    <citation type="journal article" date="2018" name="Genome Biol. Evol.">
        <title>Multiple Roots of Fruiting Body Formation in Amoebozoa.</title>
        <authorList>
            <person name="Hillmann F."/>
            <person name="Forbes G."/>
            <person name="Novohradska S."/>
            <person name="Ferling I."/>
            <person name="Riege K."/>
            <person name="Groth M."/>
            <person name="Westermann M."/>
            <person name="Marz M."/>
            <person name="Spaller T."/>
            <person name="Winckler T."/>
            <person name="Schaap P."/>
            <person name="Glockner G."/>
        </authorList>
    </citation>
    <scope>NUCLEOTIDE SEQUENCE [LARGE SCALE GENOMIC DNA]</scope>
    <source>
        <strain evidence="16 17">Jena</strain>
    </source>
</reference>
<keyword evidence="17" id="KW-1185">Reference proteome</keyword>
<dbReference type="InterPro" id="IPR036890">
    <property type="entry name" value="HATPase_C_sf"/>
</dbReference>
<dbReference type="PANTHER" id="PTHR43047">
    <property type="entry name" value="TWO-COMPONENT HISTIDINE PROTEIN KINASE"/>
    <property type="match status" value="1"/>
</dbReference>
<dbReference type="Pfam" id="PF03792">
    <property type="entry name" value="PBC"/>
    <property type="match status" value="1"/>
</dbReference>
<evidence type="ECO:0000256" key="13">
    <source>
        <dbReference type="SAM" id="Phobius"/>
    </source>
</evidence>
<feature type="transmembrane region" description="Helical" evidence="13">
    <location>
        <begin position="559"/>
        <end position="580"/>
    </location>
</feature>
<dbReference type="InterPro" id="IPR036097">
    <property type="entry name" value="HisK_dim/P_sf"/>
</dbReference>
<dbReference type="GO" id="GO:0003700">
    <property type="term" value="F:DNA-binding transcription factor activity"/>
    <property type="evidence" value="ECO:0007669"/>
    <property type="project" value="InterPro"/>
</dbReference>
<dbReference type="InterPro" id="IPR033425">
    <property type="entry name" value="MASE3"/>
</dbReference>
<evidence type="ECO:0000313" key="17">
    <source>
        <dbReference type="Proteomes" id="UP000241769"/>
    </source>
</evidence>
<feature type="domain" description="Homeobox" evidence="14">
    <location>
        <begin position="209"/>
        <end position="272"/>
    </location>
</feature>
<dbReference type="GO" id="GO:0005634">
    <property type="term" value="C:nucleus"/>
    <property type="evidence" value="ECO:0007669"/>
    <property type="project" value="UniProtKB-SubCell"/>
</dbReference>
<name>A0A2P6N3C6_9EUKA</name>
<keyword evidence="7 16" id="KW-0418">Kinase</keyword>
<comment type="catalytic activity">
    <reaction evidence="1">
        <text>ATP + protein L-histidine = ADP + protein N-phospho-L-histidine.</text>
        <dbReference type="EC" id="2.7.13.3"/>
    </reaction>
</comment>
<dbReference type="EC" id="2.7.13.3" evidence="4"/>
<dbReference type="Pfam" id="PF00512">
    <property type="entry name" value="HisKA"/>
    <property type="match status" value="1"/>
</dbReference>
<evidence type="ECO:0000256" key="6">
    <source>
        <dbReference type="ARBA" id="ARBA00022679"/>
    </source>
</evidence>
<evidence type="ECO:0000256" key="9">
    <source>
        <dbReference type="ARBA" id="ARBA00023155"/>
    </source>
</evidence>
<evidence type="ECO:0000313" key="16">
    <source>
        <dbReference type="EMBL" id="PRP78445.1"/>
    </source>
</evidence>
<accession>A0A2P6N3C6</accession>
<dbReference type="InterPro" id="IPR004358">
    <property type="entry name" value="Sig_transdc_His_kin-like_C"/>
</dbReference>
<dbReference type="InterPro" id="IPR003594">
    <property type="entry name" value="HATPase_dom"/>
</dbReference>
<keyword evidence="5" id="KW-0597">Phosphoprotein</keyword>
<dbReference type="InterPro" id="IPR001356">
    <property type="entry name" value="HD"/>
</dbReference>
<dbReference type="SUPFAM" id="SSF47384">
    <property type="entry name" value="Homodimeric domain of signal transducing histidine kinase"/>
    <property type="match status" value="1"/>
</dbReference>
<dbReference type="InterPro" id="IPR003661">
    <property type="entry name" value="HisK_dim/P_dom"/>
</dbReference>
<feature type="transmembrane region" description="Helical" evidence="13">
    <location>
        <begin position="494"/>
        <end position="514"/>
    </location>
</feature>
<dbReference type="CDD" id="cd00086">
    <property type="entry name" value="homeodomain"/>
    <property type="match status" value="1"/>
</dbReference>
<feature type="DNA-binding region" description="Homeobox" evidence="11">
    <location>
        <begin position="211"/>
        <end position="273"/>
    </location>
</feature>
<evidence type="ECO:0000256" key="2">
    <source>
        <dbReference type="ARBA" id="ARBA00004123"/>
    </source>
</evidence>
<protein>
    <recommendedName>
        <fullName evidence="4">histidine kinase</fullName>
        <ecNumber evidence="4">2.7.13.3</ecNumber>
    </recommendedName>
</protein>
<dbReference type="Proteomes" id="UP000241769">
    <property type="component" value="Unassembled WGS sequence"/>
</dbReference>
<gene>
    <name evidence="16" type="ORF">PROFUN_13708</name>
</gene>
<evidence type="ECO:0000256" key="3">
    <source>
        <dbReference type="ARBA" id="ARBA00007601"/>
    </source>
</evidence>
<evidence type="ECO:0000256" key="8">
    <source>
        <dbReference type="ARBA" id="ARBA00023125"/>
    </source>
</evidence>